<evidence type="ECO:0000313" key="6">
    <source>
        <dbReference type="EMBL" id="APX88793.1"/>
    </source>
</evidence>
<accession>A0A1U7DFW9</accession>
<dbReference type="InterPro" id="IPR025405">
    <property type="entry name" value="DUF4131"/>
</dbReference>
<evidence type="ECO:0000256" key="3">
    <source>
        <dbReference type="ARBA" id="ARBA00022692"/>
    </source>
</evidence>
<dbReference type="PANTHER" id="PTHR30619">
    <property type="entry name" value="DNA INTERNALIZATION/COMPETENCE PROTEIN COMEC/REC2"/>
    <property type="match status" value="1"/>
</dbReference>
<reference evidence="6 7" key="1">
    <citation type="submission" date="2017-01" db="EMBL/GenBank/DDBJ databases">
        <title>Genomic analysis of Xuhuaishuia manganoxidans DY6-4.</title>
        <authorList>
            <person name="Wang X."/>
        </authorList>
    </citation>
    <scope>NUCLEOTIDE SEQUENCE [LARGE SCALE GENOMIC DNA]</scope>
    <source>
        <strain evidence="6 7">DY6-4</strain>
    </source>
</reference>
<dbReference type="InterPro" id="IPR004477">
    <property type="entry name" value="ComEC_N"/>
</dbReference>
<evidence type="ECO:0000256" key="1">
    <source>
        <dbReference type="ARBA" id="ARBA00004651"/>
    </source>
</evidence>
<protein>
    <submittedName>
        <fullName evidence="6">Uncharacterized protein</fullName>
    </submittedName>
</protein>
<proteinExistence type="predicted"/>
<dbReference type="Proteomes" id="UP000187266">
    <property type="component" value="Chromosome"/>
</dbReference>
<organism evidence="6 7">
    <name type="scientific">Brevirhabdus pacifica</name>
    <dbReference type="NCBI Taxonomy" id="1267768"/>
    <lineage>
        <taxon>Bacteria</taxon>
        <taxon>Pseudomonadati</taxon>
        <taxon>Pseudomonadota</taxon>
        <taxon>Alphaproteobacteria</taxon>
        <taxon>Rhodobacterales</taxon>
        <taxon>Paracoccaceae</taxon>
        <taxon>Brevirhabdus</taxon>
    </lineage>
</organism>
<dbReference type="PANTHER" id="PTHR30619:SF1">
    <property type="entry name" value="RECOMBINATION PROTEIN 2"/>
    <property type="match status" value="1"/>
</dbReference>
<dbReference type="RefSeq" id="WP_076978817.1">
    <property type="nucleotide sequence ID" value="NZ_CP019124.1"/>
</dbReference>
<dbReference type="Pfam" id="PF03772">
    <property type="entry name" value="Competence"/>
    <property type="match status" value="1"/>
</dbReference>
<name>A0A1U7DFW9_9RHOB</name>
<keyword evidence="7" id="KW-1185">Reference proteome</keyword>
<comment type="subcellular location">
    <subcellularLocation>
        <location evidence="1">Cell membrane</location>
        <topology evidence="1">Multi-pass membrane protein</topology>
    </subcellularLocation>
</comment>
<dbReference type="STRING" id="1267768.BV394_02820"/>
<keyword evidence="3" id="KW-0812">Transmembrane</keyword>
<keyword evidence="2" id="KW-1003">Cell membrane</keyword>
<dbReference type="EMBL" id="CP019124">
    <property type="protein sequence ID" value="APX88793.1"/>
    <property type="molecule type" value="Genomic_DNA"/>
</dbReference>
<evidence type="ECO:0000256" key="2">
    <source>
        <dbReference type="ARBA" id="ARBA00022475"/>
    </source>
</evidence>
<sequence>MPVLATINALEKQRGQLFAWAPVWVGAGILTFLSLGWEPSVKALILNALLGVVLLAVGLRLLRHSLVGVLPVALALLALGGSLAGARLHLVAGPVLSFRYYGPVQGRVIAIDRSASDKTRLTLDRVILSRVDPGHTPRRVRISLHGDQRYLTPLPGQVVAMTAHLSAPQGPTEPGGFDFRRHAFFQGLGAVGYTRVPALLLARPPPGPALWLHRTRHALADRIRAALPGRVGGFSAAIATGDRSSLDADTLTDLRRTNLAHLLAISGLHMGLVTGLVLGAVRLALALVPRIALYHPARKIAAVAALLVAAGYLALSGANVATQRAFVMVAVMLVALILDRRAISLRAVALAALIVMVLRPESVAGPGFQMSFAATTALVTVFAWLRDRRRGMPPGGRVPRFLAPVAALALSSLIAGLATAPIAAAHFNMVSRFGYPANLVSVPVMGILVMPGGILAVLGMPLGLEGAGLALMRLGVGWILRVAGTVSAWPDAVSHLPTPPAATLGVVVVGGLLLCLLRGGLRLVGLPVLLAGGLSWAGEERPALLISESGGLVGVMAEGGRVLSRARGEGFVARTWLENDGDGRVQAAAVADPPGRVPRLGGDGPRVVHLRGKKGEARLDEACRTADLVIWDGFLGRQEAPARPPGCRLLAAGDLRRLGAVAGHIKDGRLQLTGAREVTGPRLWTRDGIARGRSKAQLGRTSEGR</sequence>
<dbReference type="Pfam" id="PF13567">
    <property type="entry name" value="DUF4131"/>
    <property type="match status" value="1"/>
</dbReference>
<evidence type="ECO:0000256" key="4">
    <source>
        <dbReference type="ARBA" id="ARBA00022989"/>
    </source>
</evidence>
<gene>
    <name evidence="6" type="ORF">BV394_02820</name>
</gene>
<evidence type="ECO:0000256" key="5">
    <source>
        <dbReference type="ARBA" id="ARBA00023136"/>
    </source>
</evidence>
<evidence type="ECO:0000313" key="7">
    <source>
        <dbReference type="Proteomes" id="UP000187266"/>
    </source>
</evidence>
<dbReference type="AlphaFoldDB" id="A0A1U7DFW9"/>
<keyword evidence="4" id="KW-1133">Transmembrane helix</keyword>
<accession>A0A2M9DFW8</accession>
<keyword evidence="5" id="KW-0472">Membrane</keyword>
<dbReference type="NCBIfam" id="TIGR00360">
    <property type="entry name" value="ComEC_N-term"/>
    <property type="match status" value="1"/>
</dbReference>
<dbReference type="GO" id="GO:0005886">
    <property type="term" value="C:plasma membrane"/>
    <property type="evidence" value="ECO:0007669"/>
    <property type="project" value="UniProtKB-SubCell"/>
</dbReference>
<dbReference type="InterPro" id="IPR052159">
    <property type="entry name" value="Competence_DNA_uptake"/>
</dbReference>